<dbReference type="AlphaFoldDB" id="A0AAF0J8E5"/>
<proteinExistence type="predicted"/>
<accession>A0AAF0J8E5</accession>
<evidence type="ECO:0000313" key="2">
    <source>
        <dbReference type="Proteomes" id="UP001219933"/>
    </source>
</evidence>
<protein>
    <submittedName>
        <fullName evidence="1">Uncharacterized protein</fullName>
    </submittedName>
</protein>
<gene>
    <name evidence="1" type="ORF">MCUN1_003636</name>
</gene>
<name>A0AAF0J8E5_9BASI</name>
<evidence type="ECO:0000313" key="1">
    <source>
        <dbReference type="EMBL" id="WFD36749.1"/>
    </source>
</evidence>
<reference evidence="1" key="1">
    <citation type="submission" date="2023-03" db="EMBL/GenBank/DDBJ databases">
        <title>Mating type loci evolution in Malassezia.</title>
        <authorList>
            <person name="Coelho M.A."/>
        </authorList>
    </citation>
    <scope>NUCLEOTIDE SEQUENCE</scope>
    <source>
        <strain evidence="1">CBS 11721</strain>
    </source>
</reference>
<dbReference type="Proteomes" id="UP001219933">
    <property type="component" value="Chromosome 5"/>
</dbReference>
<organism evidence="1 2">
    <name type="scientific">Malassezia cuniculi</name>
    <dbReference type="NCBI Taxonomy" id="948313"/>
    <lineage>
        <taxon>Eukaryota</taxon>
        <taxon>Fungi</taxon>
        <taxon>Dikarya</taxon>
        <taxon>Basidiomycota</taxon>
        <taxon>Ustilaginomycotina</taxon>
        <taxon>Malasseziomycetes</taxon>
        <taxon>Malasseziales</taxon>
        <taxon>Malasseziaceae</taxon>
        <taxon>Malassezia</taxon>
    </lineage>
</organism>
<sequence length="187" mass="20254">MSVAKRTVSAADVYGTENAPRGLTRTCSEYASIPDDVHSRLQSMSWRIRSNVSRGYIGTVNGAAAPHHEETPRWGRATTIATSGAQDVSSASLKRTADNDDSDAILANCFEDDDAWGGPTVPMQTISNERPVRSLPARGLRPTMSMPPLHDISPAFDAAQNCPDTEMQDDAFRMVDFSAFASRTDGF</sequence>
<dbReference type="EMBL" id="CP119881">
    <property type="protein sequence ID" value="WFD36749.1"/>
    <property type="molecule type" value="Genomic_DNA"/>
</dbReference>
<keyword evidence="2" id="KW-1185">Reference proteome</keyword>